<evidence type="ECO:0000313" key="2">
    <source>
        <dbReference type="EMBL" id="APH38557.1"/>
    </source>
</evidence>
<proteinExistence type="predicted"/>
<dbReference type="Pfam" id="PF03720">
    <property type="entry name" value="UDPG_MGDP_dh_C"/>
    <property type="match status" value="1"/>
</dbReference>
<dbReference type="GO" id="GO:0051287">
    <property type="term" value="F:NAD binding"/>
    <property type="evidence" value="ECO:0007669"/>
    <property type="project" value="InterPro"/>
</dbReference>
<dbReference type="EMBL" id="CP017921">
    <property type="protein sequence ID" value="APH38557.1"/>
    <property type="molecule type" value="Genomic_DNA"/>
</dbReference>
<name>A0A1L3Q111_9EURY</name>
<dbReference type="SUPFAM" id="SSF52413">
    <property type="entry name" value="UDP-glucose/GDP-mannose dehydrogenase C-terminal domain"/>
    <property type="match status" value="1"/>
</dbReference>
<dbReference type="OrthoDB" id="372050at2157"/>
<dbReference type="InterPro" id="IPR036220">
    <property type="entry name" value="UDP-Glc/GDP-Man_DH_C_sf"/>
</dbReference>
<protein>
    <recommendedName>
        <fullName evidence="1">UDP-glucose/GDP-mannose dehydrogenase C-terminal domain-containing protein</fullName>
    </recommendedName>
</protein>
<sequence>MSKVYDPYVEAIDTSKGTYYSEKCVEDALKEADATIFATDHEEFRSLDLAGFVGNLAVIDCKNIVKKCDDLVYLGIGEMANEYIPQTPLHPCTSGGRPQFLSNLQTAACKPMAKLSPTEGIPGDAVEEDSEFCVRKCTVLPQIVPGIRD</sequence>
<reference evidence="2 3" key="1">
    <citation type="submission" date="2016-10" db="EMBL/GenBank/DDBJ databases">
        <title>Methanohalophilus halophilus.</title>
        <authorList>
            <person name="L'haridon S."/>
        </authorList>
    </citation>
    <scope>NUCLEOTIDE SEQUENCE [LARGE SCALE GENOMIC DNA]</scope>
    <source>
        <strain evidence="2 3">Z-7982</strain>
    </source>
</reference>
<dbReference type="AlphaFoldDB" id="A0A1L3Q111"/>
<gene>
    <name evidence="2" type="ORF">BHR79_02995</name>
</gene>
<dbReference type="InterPro" id="IPR014027">
    <property type="entry name" value="UDP-Glc/GDP-Man_DH_C"/>
</dbReference>
<dbReference type="RefSeq" id="WP_159429228.1">
    <property type="nucleotide sequence ID" value="NZ_RJJG01000005.1"/>
</dbReference>
<accession>A0A1L3Q111</accession>
<organism evidence="2 3">
    <name type="scientific">Methanohalophilus halophilus</name>
    <dbReference type="NCBI Taxonomy" id="2177"/>
    <lineage>
        <taxon>Archaea</taxon>
        <taxon>Methanobacteriati</taxon>
        <taxon>Methanobacteriota</taxon>
        <taxon>Stenosarchaea group</taxon>
        <taxon>Methanomicrobia</taxon>
        <taxon>Methanosarcinales</taxon>
        <taxon>Methanosarcinaceae</taxon>
        <taxon>Methanohalophilus</taxon>
    </lineage>
</organism>
<dbReference type="Gene3D" id="3.40.50.720">
    <property type="entry name" value="NAD(P)-binding Rossmann-like Domain"/>
    <property type="match status" value="1"/>
</dbReference>
<dbReference type="STRING" id="2177.BHR79_02995"/>
<feature type="domain" description="UDP-glucose/GDP-mannose dehydrogenase C-terminal" evidence="1">
    <location>
        <begin position="1"/>
        <end position="67"/>
    </location>
</feature>
<dbReference type="SMART" id="SM00984">
    <property type="entry name" value="UDPG_MGDP_dh_C"/>
    <property type="match status" value="1"/>
</dbReference>
<evidence type="ECO:0000259" key="1">
    <source>
        <dbReference type="SMART" id="SM00984"/>
    </source>
</evidence>
<evidence type="ECO:0000313" key="3">
    <source>
        <dbReference type="Proteomes" id="UP000186879"/>
    </source>
</evidence>
<dbReference type="GO" id="GO:0016616">
    <property type="term" value="F:oxidoreductase activity, acting on the CH-OH group of donors, NAD or NADP as acceptor"/>
    <property type="evidence" value="ECO:0007669"/>
    <property type="project" value="InterPro"/>
</dbReference>
<dbReference type="KEGG" id="mhaz:BHR79_02995"/>
<dbReference type="Proteomes" id="UP000186879">
    <property type="component" value="Chromosome"/>
</dbReference>
<keyword evidence="3" id="KW-1185">Reference proteome</keyword>